<keyword evidence="5" id="KW-0572">Peptidoglycan-anchor</keyword>
<dbReference type="InterPro" id="IPR029052">
    <property type="entry name" value="Metallo-depent_PP-like"/>
</dbReference>
<feature type="compositionally biased region" description="Polar residues" evidence="6">
    <location>
        <begin position="761"/>
        <end position="770"/>
    </location>
</feature>
<dbReference type="RefSeq" id="WP_126825394.1">
    <property type="nucleotide sequence ID" value="NZ_JBHLWU010000002.1"/>
</dbReference>
<dbReference type="GO" id="GO:0009166">
    <property type="term" value="P:nucleotide catabolic process"/>
    <property type="evidence" value="ECO:0007669"/>
    <property type="project" value="InterPro"/>
</dbReference>
<reference evidence="10 11" key="1">
    <citation type="submission" date="2017-05" db="EMBL/GenBank/DDBJ databases">
        <title>Vagococcus spp. assemblies.</title>
        <authorList>
            <person name="Gulvik C.A."/>
        </authorList>
    </citation>
    <scope>NUCLEOTIDE SEQUENCE [LARGE SCALE GENOMIC DNA]</scope>
    <source>
        <strain evidence="10 11">DSM 24756</strain>
    </source>
</reference>
<feature type="transmembrane region" description="Helical" evidence="7">
    <location>
        <begin position="821"/>
        <end position="842"/>
    </location>
</feature>
<feature type="domain" description="LTD" evidence="9">
    <location>
        <begin position="30"/>
        <end position="145"/>
    </location>
</feature>
<dbReference type="PRINTS" id="PR01607">
    <property type="entry name" value="APYRASEFAMLY"/>
</dbReference>
<dbReference type="Pfam" id="PF00932">
    <property type="entry name" value="LTD"/>
    <property type="match status" value="1"/>
</dbReference>
<dbReference type="OrthoDB" id="9801679at2"/>
<organism evidence="10 11">
    <name type="scientific">Vagococcus entomophilus</name>
    <dbReference type="NCBI Taxonomy" id="1160095"/>
    <lineage>
        <taxon>Bacteria</taxon>
        <taxon>Bacillati</taxon>
        <taxon>Bacillota</taxon>
        <taxon>Bacilli</taxon>
        <taxon>Lactobacillales</taxon>
        <taxon>Enterococcaceae</taxon>
        <taxon>Vagococcus</taxon>
    </lineage>
</organism>
<evidence type="ECO:0000256" key="6">
    <source>
        <dbReference type="SAM" id="MobiDB-lite"/>
    </source>
</evidence>
<evidence type="ECO:0000313" key="11">
    <source>
        <dbReference type="Proteomes" id="UP000288669"/>
    </source>
</evidence>
<keyword evidence="3" id="KW-0964">Secreted</keyword>
<comment type="caution">
    <text evidence="10">The sequence shown here is derived from an EMBL/GenBank/DDBJ whole genome shotgun (WGS) entry which is preliminary data.</text>
</comment>
<evidence type="ECO:0000259" key="9">
    <source>
        <dbReference type="PROSITE" id="PS51841"/>
    </source>
</evidence>
<keyword evidence="2" id="KW-0134">Cell wall</keyword>
<gene>
    <name evidence="10" type="ORF">CBF30_08920</name>
</gene>
<dbReference type="GO" id="GO:0000166">
    <property type="term" value="F:nucleotide binding"/>
    <property type="evidence" value="ECO:0007669"/>
    <property type="project" value="InterPro"/>
</dbReference>
<dbReference type="GO" id="GO:0030288">
    <property type="term" value="C:outer membrane-bounded periplasmic space"/>
    <property type="evidence" value="ECO:0007669"/>
    <property type="project" value="TreeGrafter"/>
</dbReference>
<dbReference type="PANTHER" id="PTHR11575:SF24">
    <property type="entry name" value="5'-NUCLEOTIDASE"/>
    <property type="match status" value="1"/>
</dbReference>
<evidence type="ECO:0000256" key="4">
    <source>
        <dbReference type="ARBA" id="ARBA00022729"/>
    </source>
</evidence>
<dbReference type="AlphaFoldDB" id="A0A430AHH7"/>
<keyword evidence="11" id="KW-1185">Reference proteome</keyword>
<feature type="compositionally biased region" description="Polar residues" evidence="6">
    <location>
        <begin position="793"/>
        <end position="806"/>
    </location>
</feature>
<dbReference type="InterPro" id="IPR036907">
    <property type="entry name" value="5'-Nucleotdase_C_sf"/>
</dbReference>
<dbReference type="InterPro" id="IPR006146">
    <property type="entry name" value="5'-Nucleotdase_CS"/>
</dbReference>
<dbReference type="GO" id="GO:0046872">
    <property type="term" value="F:metal ion binding"/>
    <property type="evidence" value="ECO:0007669"/>
    <property type="project" value="InterPro"/>
</dbReference>
<keyword evidence="7" id="KW-0472">Membrane</keyword>
<evidence type="ECO:0000256" key="1">
    <source>
        <dbReference type="ARBA" id="ARBA00004168"/>
    </source>
</evidence>
<dbReference type="InterPro" id="IPR006179">
    <property type="entry name" value="5_nucleotidase/apyrase"/>
</dbReference>
<dbReference type="PANTHER" id="PTHR11575">
    <property type="entry name" value="5'-NUCLEOTIDASE-RELATED"/>
    <property type="match status" value="1"/>
</dbReference>
<dbReference type="InterPro" id="IPR008334">
    <property type="entry name" value="5'-Nucleotdase_C"/>
</dbReference>
<feature type="compositionally biased region" description="Low complexity" evidence="6">
    <location>
        <begin position="775"/>
        <end position="788"/>
    </location>
</feature>
<keyword evidence="7" id="KW-1133">Transmembrane helix</keyword>
<dbReference type="SUPFAM" id="SSF55816">
    <property type="entry name" value="5'-nucleotidase (syn. UDP-sugar hydrolase), C-terminal domain"/>
    <property type="match status" value="1"/>
</dbReference>
<keyword evidence="7" id="KW-0812">Transmembrane</keyword>
<dbReference type="Pfam" id="PF00149">
    <property type="entry name" value="Metallophos"/>
    <property type="match status" value="1"/>
</dbReference>
<dbReference type="GO" id="GO:0008253">
    <property type="term" value="F:5'-nucleotidase activity"/>
    <property type="evidence" value="ECO:0007669"/>
    <property type="project" value="TreeGrafter"/>
</dbReference>
<feature type="region of interest" description="Disordered" evidence="6">
    <location>
        <begin position="721"/>
        <end position="819"/>
    </location>
</feature>
<keyword evidence="4 8" id="KW-0732">Signal</keyword>
<protein>
    <recommendedName>
        <fullName evidence="9">LTD domain-containing protein</fullName>
    </recommendedName>
</protein>
<dbReference type="InterPro" id="IPR001322">
    <property type="entry name" value="Lamin_tail_dom"/>
</dbReference>
<name>A0A430AHH7_9ENTE</name>
<sequence>MKKVKGRRLFLTICLLLFGTVLNDTKTLADTTEAQATDLYISEYVEGSANNKAVEIYNGTDQSVDLSQYTLALYSSGASEPTNSLQLSGQLSSGAVYVVGHPLAGEEVKKVSNIQSNVVNFSGDDTVALKKQNQVLDTFGVIGRRENWGTDQTFVRKSTVTKGKNWVDLFDSGSEWISKAKDDFRNLGFATKAISATTNTVAKSSSSNEVVPAETTDSSEEPTIDLHLLSVNDLHGKITEQYTVNNQLLGRADYLATYLRQRKARYPSSLLVNVGDMIGGSSPTSALFQDEPTVEIMQSLGFDVGTVGNHEFDEGVPELIRMINGGNHINGNPGYAGMKFPVVAANISYKDTGNLVLPPYAIKEVQGVKIGFIGVATTATPNMIISKGNENIRFTDEAAAINQYTTELQKQGVEAIVVLAHVPGVQSGEGATGEIATLAKKVNSAVDVIFAAHNHVKLNAVVDNKLIVQAWEYGKSFADVEIKLDKKTGDVVKKSAEIVDVVQKNVTPDPQVAAILAKYEEKAGPKLNEVIGQADLEMKGGYATKGLVGDNALGNLIADGMRASMNSDFALMNGGGIRDNLKAGTITWNDLFNIQPFNNTLVKLEISGSDLREIINSQFSSYGADVSISGFFYTWNSKLGKYGQVIDMYLPNGQKVEPNGQYTVTVNNYMYPHSSDKYLLAKLGENPVQGPEDLSATVDFVRSFKNQAIRYVAEKRISEVAATETSTTSSVEESSSHHSETTISSTQTTNYPQNTTTSSTINEASSSTARTDVDSSNQASKSTSSTQSRKLTDTTSTPSNAISPNNKQEEKKLLPKTGSKAPSYSVVLIGVVILGVSVKLSIKSNFFR</sequence>
<feature type="signal peptide" evidence="8">
    <location>
        <begin position="1"/>
        <end position="23"/>
    </location>
</feature>
<comment type="subcellular location">
    <subcellularLocation>
        <location evidence="1">Secreted</location>
        <location evidence="1">Cell wall</location>
        <topology evidence="1">Peptidoglycan-anchor</topology>
    </subcellularLocation>
</comment>
<proteinExistence type="predicted"/>
<evidence type="ECO:0000313" key="10">
    <source>
        <dbReference type="EMBL" id="RSU07361.1"/>
    </source>
</evidence>
<dbReference type="SUPFAM" id="SSF56300">
    <property type="entry name" value="Metallo-dependent phosphatases"/>
    <property type="match status" value="1"/>
</dbReference>
<dbReference type="Pfam" id="PF02872">
    <property type="entry name" value="5_nucleotid_C"/>
    <property type="match status" value="1"/>
</dbReference>
<dbReference type="InterPro" id="IPR004843">
    <property type="entry name" value="Calcineurin-like_PHP"/>
</dbReference>
<evidence type="ECO:0000256" key="8">
    <source>
        <dbReference type="SAM" id="SignalP"/>
    </source>
</evidence>
<feature type="compositionally biased region" description="Low complexity" evidence="6">
    <location>
        <begin position="721"/>
        <end position="733"/>
    </location>
</feature>
<dbReference type="GO" id="GO:0008768">
    <property type="term" value="F:UDP-sugar diphosphatase activity"/>
    <property type="evidence" value="ECO:0007669"/>
    <property type="project" value="TreeGrafter"/>
</dbReference>
<accession>A0A430AHH7</accession>
<dbReference type="PROSITE" id="PS00786">
    <property type="entry name" value="5_NUCLEOTIDASE_2"/>
    <property type="match status" value="1"/>
</dbReference>
<dbReference type="Gene3D" id="3.60.21.10">
    <property type="match status" value="1"/>
</dbReference>
<feature type="compositionally biased region" description="Low complexity" evidence="6">
    <location>
        <begin position="741"/>
        <end position="760"/>
    </location>
</feature>
<dbReference type="EMBL" id="NGJZ01000002">
    <property type="protein sequence ID" value="RSU07361.1"/>
    <property type="molecule type" value="Genomic_DNA"/>
</dbReference>
<evidence type="ECO:0000256" key="7">
    <source>
        <dbReference type="SAM" id="Phobius"/>
    </source>
</evidence>
<evidence type="ECO:0000256" key="2">
    <source>
        <dbReference type="ARBA" id="ARBA00022512"/>
    </source>
</evidence>
<dbReference type="FunFam" id="3.60.21.10:FF:000052">
    <property type="entry name" value="Endonuclease YhcR"/>
    <property type="match status" value="1"/>
</dbReference>
<feature type="chain" id="PRO_5039113993" description="LTD domain-containing protein" evidence="8">
    <location>
        <begin position="24"/>
        <end position="848"/>
    </location>
</feature>
<dbReference type="PROSITE" id="PS51841">
    <property type="entry name" value="LTD"/>
    <property type="match status" value="1"/>
</dbReference>
<dbReference type="Proteomes" id="UP000288669">
    <property type="component" value="Unassembled WGS sequence"/>
</dbReference>
<evidence type="ECO:0000256" key="5">
    <source>
        <dbReference type="ARBA" id="ARBA00023088"/>
    </source>
</evidence>
<dbReference type="Gene3D" id="3.90.780.10">
    <property type="entry name" value="5'-Nucleotidase, C-terminal domain"/>
    <property type="match status" value="1"/>
</dbReference>
<evidence type="ECO:0000256" key="3">
    <source>
        <dbReference type="ARBA" id="ARBA00022525"/>
    </source>
</evidence>